<dbReference type="STRING" id="525245.HMPREF0044_0092"/>
<evidence type="ECO:0000313" key="8">
    <source>
        <dbReference type="EMBL" id="EEH64355.1"/>
    </source>
</evidence>
<dbReference type="AlphaFoldDB" id="C0VY52"/>
<dbReference type="OrthoDB" id="3194911at2"/>
<feature type="transmembrane region" description="Helical" evidence="7">
    <location>
        <begin position="32"/>
        <end position="49"/>
    </location>
</feature>
<dbReference type="PANTHER" id="PTHR16119:SF17">
    <property type="entry name" value="TRANSMEMBRANE PROTEIN 144"/>
    <property type="match status" value="1"/>
</dbReference>
<sequence length="293" mass="31534">MYILIGLFPSLMFGTMNLLVGKIGGNPRQQNFGLALGAGTLSLLLVPFIDNQWSVQAFLLGFFGAIFWSFGQIFMLQAFKYQGVSRSMPVIVGVQLVQNALIGVLLLGEWQATLAFTLGISALAMIITGIYATSYHEGASPKSPEYNLRKGMFFAIISGVFYAIYPPMFQYFKLNPNDALGPMGIGILFSGVVFTLYLSKAYPQPLFTKKLGYLVGPGCMWALGNLTLLISSSKLGVATGFTLSQLGVVISTLGGIFLLGEKRTKKEMVFVLVGVTLVVGGGILLGVAKSYDI</sequence>
<dbReference type="GO" id="GO:0015144">
    <property type="term" value="F:carbohydrate transmembrane transporter activity"/>
    <property type="evidence" value="ECO:0007669"/>
    <property type="project" value="InterPro"/>
</dbReference>
<feature type="transmembrane region" description="Helical" evidence="7">
    <location>
        <begin position="211"/>
        <end position="231"/>
    </location>
</feature>
<proteinExistence type="inferred from homology"/>
<evidence type="ECO:0000256" key="7">
    <source>
        <dbReference type="SAM" id="Phobius"/>
    </source>
</evidence>
<gene>
    <name evidence="8" type="ORF">HMPREF0044_0092</name>
</gene>
<evidence type="ECO:0000256" key="3">
    <source>
        <dbReference type="ARBA" id="ARBA00022597"/>
    </source>
</evidence>
<dbReference type="InterPro" id="IPR010651">
    <property type="entry name" value="Sugar_transport"/>
</dbReference>
<organism evidence="8 9">
    <name type="scientific">Gleimia coleocanis DSM 15436</name>
    <dbReference type="NCBI Taxonomy" id="525245"/>
    <lineage>
        <taxon>Bacteria</taxon>
        <taxon>Bacillati</taxon>
        <taxon>Actinomycetota</taxon>
        <taxon>Actinomycetes</taxon>
        <taxon>Actinomycetales</taxon>
        <taxon>Actinomycetaceae</taxon>
        <taxon>Gleimia</taxon>
    </lineage>
</organism>
<feature type="transmembrane region" description="Helical" evidence="7">
    <location>
        <begin position="114"/>
        <end position="132"/>
    </location>
</feature>
<feature type="transmembrane region" description="Helical" evidence="7">
    <location>
        <begin position="153"/>
        <end position="173"/>
    </location>
</feature>
<keyword evidence="6 7" id="KW-0472">Membrane</keyword>
<accession>C0VY52</accession>
<feature type="transmembrane region" description="Helical" evidence="7">
    <location>
        <begin position="88"/>
        <end position="108"/>
    </location>
</feature>
<dbReference type="EMBL" id="ACFG01000004">
    <property type="protein sequence ID" value="EEH64355.1"/>
    <property type="molecule type" value="Genomic_DNA"/>
</dbReference>
<evidence type="ECO:0000256" key="5">
    <source>
        <dbReference type="ARBA" id="ARBA00022989"/>
    </source>
</evidence>
<dbReference type="InterPro" id="IPR037185">
    <property type="entry name" value="EmrE-like"/>
</dbReference>
<name>C0VY52_9ACTO</name>
<feature type="transmembrane region" description="Helical" evidence="7">
    <location>
        <begin position="179"/>
        <end position="199"/>
    </location>
</feature>
<keyword evidence="9" id="KW-1185">Reference proteome</keyword>
<evidence type="ECO:0000256" key="2">
    <source>
        <dbReference type="ARBA" id="ARBA00006117"/>
    </source>
</evidence>
<dbReference type="SUPFAM" id="SSF103481">
    <property type="entry name" value="Multidrug resistance efflux transporter EmrE"/>
    <property type="match status" value="2"/>
</dbReference>
<evidence type="ECO:0000256" key="1">
    <source>
        <dbReference type="ARBA" id="ARBA00004141"/>
    </source>
</evidence>
<keyword evidence="3 8" id="KW-0762">Sugar transport</keyword>
<feature type="transmembrane region" description="Helical" evidence="7">
    <location>
        <begin position="237"/>
        <end position="259"/>
    </location>
</feature>
<keyword evidence="3 8" id="KW-0813">Transport</keyword>
<dbReference type="GO" id="GO:0016020">
    <property type="term" value="C:membrane"/>
    <property type="evidence" value="ECO:0007669"/>
    <property type="project" value="UniProtKB-SubCell"/>
</dbReference>
<dbReference type="Proteomes" id="UP000010301">
    <property type="component" value="Unassembled WGS sequence"/>
</dbReference>
<feature type="transmembrane region" description="Helical" evidence="7">
    <location>
        <begin position="6"/>
        <end position="25"/>
    </location>
</feature>
<comment type="subcellular location">
    <subcellularLocation>
        <location evidence="1">Membrane</location>
        <topology evidence="1">Multi-pass membrane protein</topology>
    </subcellularLocation>
</comment>
<keyword evidence="5 7" id="KW-1133">Transmembrane helix</keyword>
<evidence type="ECO:0000313" key="9">
    <source>
        <dbReference type="Proteomes" id="UP000010301"/>
    </source>
</evidence>
<evidence type="ECO:0000256" key="6">
    <source>
        <dbReference type="ARBA" id="ARBA00023136"/>
    </source>
</evidence>
<dbReference type="eggNOG" id="COG4975">
    <property type="taxonomic scope" value="Bacteria"/>
</dbReference>
<comment type="similarity">
    <text evidence="2">Belongs to the GRP transporter (TC 2.A.7.5) family.</text>
</comment>
<feature type="transmembrane region" description="Helical" evidence="7">
    <location>
        <begin position="268"/>
        <end position="288"/>
    </location>
</feature>
<protein>
    <submittedName>
        <fullName evidence="8">Sugar transport protein</fullName>
    </submittedName>
</protein>
<feature type="transmembrane region" description="Helical" evidence="7">
    <location>
        <begin position="55"/>
        <end position="76"/>
    </location>
</feature>
<keyword evidence="4 7" id="KW-0812">Transmembrane</keyword>
<comment type="caution">
    <text evidence="8">The sequence shown here is derived from an EMBL/GenBank/DDBJ whole genome shotgun (WGS) entry which is preliminary data.</text>
</comment>
<dbReference type="RefSeq" id="WP_006547089.1">
    <property type="nucleotide sequence ID" value="NZ_DS999545.1"/>
</dbReference>
<dbReference type="PANTHER" id="PTHR16119">
    <property type="entry name" value="TRANSMEMBRANE PROTEIN 144"/>
    <property type="match status" value="1"/>
</dbReference>
<dbReference type="CDD" id="cd23110">
    <property type="entry name" value="GRP"/>
    <property type="match status" value="1"/>
</dbReference>
<reference evidence="8 9" key="1">
    <citation type="submission" date="2009-01" db="EMBL/GenBank/DDBJ databases">
        <authorList>
            <person name="Qin X."/>
            <person name="Bachman B."/>
            <person name="Battles P."/>
            <person name="Bell A."/>
            <person name="Bess C."/>
            <person name="Bickham C."/>
            <person name="Chaboub L."/>
            <person name="Chen D."/>
            <person name="Coyle M."/>
            <person name="Deiros D.R."/>
            <person name="Dinh H."/>
            <person name="Forbes L."/>
            <person name="Fowler G."/>
            <person name="Francisco L."/>
            <person name="Fu Q."/>
            <person name="Gubbala S."/>
            <person name="Hale W."/>
            <person name="Han Y."/>
            <person name="Hemphill L."/>
            <person name="Highlander S.K."/>
            <person name="Hirani K."/>
            <person name="Hogues M."/>
            <person name="Jackson L."/>
            <person name="Jakkamsetti A."/>
            <person name="Javaid M."/>
            <person name="Jiang H."/>
            <person name="Korchina V."/>
            <person name="Kovar C."/>
            <person name="Lara F."/>
            <person name="Lee S."/>
            <person name="Mata R."/>
            <person name="Mathew T."/>
            <person name="Moen C."/>
            <person name="Morales K."/>
            <person name="Munidasa M."/>
            <person name="Nazareth L."/>
            <person name="Ngo R."/>
            <person name="Nguyen L."/>
            <person name="Okwuonu G."/>
            <person name="Ongeri F."/>
            <person name="Patil S."/>
            <person name="Petrosino J."/>
            <person name="Pham C."/>
            <person name="Pham P."/>
            <person name="Pu L.-L."/>
            <person name="Puazo M."/>
            <person name="Raj R."/>
            <person name="Reid J."/>
            <person name="Rouhana J."/>
            <person name="Saada N."/>
            <person name="Shang Y."/>
            <person name="Simmons D."/>
            <person name="Thornton R."/>
            <person name="Warren J."/>
            <person name="Weissenberger G."/>
            <person name="Zhang J."/>
            <person name="Zhang L."/>
            <person name="Zhou C."/>
            <person name="Zhu D."/>
            <person name="Muzny D."/>
            <person name="Worley K."/>
            <person name="Gibbs R."/>
        </authorList>
    </citation>
    <scope>NUCLEOTIDE SEQUENCE [LARGE SCALE GENOMIC DNA]</scope>
    <source>
        <strain evidence="8 9">DSM 15436</strain>
    </source>
</reference>
<evidence type="ECO:0000256" key="4">
    <source>
        <dbReference type="ARBA" id="ARBA00022692"/>
    </source>
</evidence>
<dbReference type="Pfam" id="PF06800">
    <property type="entry name" value="Sugar_transport"/>
    <property type="match status" value="1"/>
</dbReference>
<dbReference type="HOGENOM" id="CLU_076024_0_0_11"/>